<proteinExistence type="predicted"/>
<sequence length="292" mass="32942">MLAIKSEAGADYTTWMFSSVAEGHGKKAVIVGKVNMATSVRQVSFRLDVTMPSCCVIWLMDDFFAGCVEKPEDEQKPGDCIIAPEQWLRSNTYRYFAHQALENSTVQPDQGNLNTLLDVTRGAARLSDGIIVKVQFTTVESICNNTVPYSEKDCPPLGTQMPDIFEGCVRYNHKHEEPQKCTFQPRRRIRGNASFRYFAHLALKDGNIQPPSGHLNTLLRLTRVATQNYRSLQNFSVRLEFRTTPSTCVIPQVYDPHMCLPLEGKANGLCQARFQKHAAQLVLLNAWCKPRK</sequence>
<reference evidence="1" key="2">
    <citation type="submission" date="2021-09" db="EMBL/GenBank/DDBJ databases">
        <authorList>
            <person name="Jia N."/>
            <person name="Wang J."/>
            <person name="Shi W."/>
            <person name="Du L."/>
            <person name="Sun Y."/>
            <person name="Zhan W."/>
            <person name="Jiang J."/>
            <person name="Wang Q."/>
            <person name="Zhang B."/>
            <person name="Ji P."/>
            <person name="Sakyi L.B."/>
            <person name="Cui X."/>
            <person name="Yuan T."/>
            <person name="Jiang B."/>
            <person name="Yang W."/>
            <person name="Lam T.T.-Y."/>
            <person name="Chang Q."/>
            <person name="Ding S."/>
            <person name="Wang X."/>
            <person name="Zhu J."/>
            <person name="Ruan X."/>
            <person name="Zhao L."/>
            <person name="Wei J."/>
            <person name="Que T."/>
            <person name="Du C."/>
            <person name="Cheng J."/>
            <person name="Dai P."/>
            <person name="Han X."/>
            <person name="Huang E."/>
            <person name="Gao Y."/>
            <person name="Liu J."/>
            <person name="Shao H."/>
            <person name="Ye R."/>
            <person name="Li L."/>
            <person name="Wei W."/>
            <person name="Wang X."/>
            <person name="Wang C."/>
            <person name="Huo Q."/>
            <person name="Li W."/>
            <person name="Guo W."/>
            <person name="Chen H."/>
            <person name="Chen S."/>
            <person name="Zhou L."/>
            <person name="Zhou L."/>
            <person name="Ni X."/>
            <person name="Tian J."/>
            <person name="Zhou Y."/>
            <person name="Sheng Y."/>
            <person name="Liu T."/>
            <person name="Pan Y."/>
            <person name="Xia L."/>
            <person name="Li J."/>
            <person name="Zhao F."/>
            <person name="Cao W."/>
        </authorList>
    </citation>
    <scope>NUCLEOTIDE SEQUENCE</scope>
    <source>
        <strain evidence="1">Rmic-2018</strain>
        <tissue evidence="1">Larvae</tissue>
    </source>
</reference>
<dbReference type="Proteomes" id="UP000821866">
    <property type="component" value="Unassembled WGS sequence"/>
</dbReference>
<dbReference type="AlphaFoldDB" id="A0A9J6D1P9"/>
<dbReference type="EMBL" id="JABSTU010002341">
    <property type="protein sequence ID" value="KAH7977213.1"/>
    <property type="molecule type" value="Genomic_DNA"/>
</dbReference>
<evidence type="ECO:0000313" key="2">
    <source>
        <dbReference type="Proteomes" id="UP000821866"/>
    </source>
</evidence>
<keyword evidence="2" id="KW-1185">Reference proteome</keyword>
<name>A0A9J6D1P9_RHIMP</name>
<dbReference type="VEuPathDB" id="VectorBase:LOC119168017"/>
<protein>
    <recommendedName>
        <fullName evidence="3">Cystatin</fullName>
    </recommendedName>
</protein>
<accession>A0A9J6D1P9</accession>
<comment type="caution">
    <text evidence="1">The sequence shown here is derived from an EMBL/GenBank/DDBJ whole genome shotgun (WGS) entry which is preliminary data.</text>
</comment>
<evidence type="ECO:0008006" key="3">
    <source>
        <dbReference type="Google" id="ProtNLM"/>
    </source>
</evidence>
<organism evidence="1 2">
    <name type="scientific">Rhipicephalus microplus</name>
    <name type="common">Cattle tick</name>
    <name type="synonym">Boophilus microplus</name>
    <dbReference type="NCBI Taxonomy" id="6941"/>
    <lineage>
        <taxon>Eukaryota</taxon>
        <taxon>Metazoa</taxon>
        <taxon>Ecdysozoa</taxon>
        <taxon>Arthropoda</taxon>
        <taxon>Chelicerata</taxon>
        <taxon>Arachnida</taxon>
        <taxon>Acari</taxon>
        <taxon>Parasitiformes</taxon>
        <taxon>Ixodida</taxon>
        <taxon>Ixodoidea</taxon>
        <taxon>Ixodidae</taxon>
        <taxon>Rhipicephalinae</taxon>
        <taxon>Rhipicephalus</taxon>
        <taxon>Boophilus</taxon>
    </lineage>
</organism>
<evidence type="ECO:0000313" key="1">
    <source>
        <dbReference type="EMBL" id="KAH7977213.1"/>
    </source>
</evidence>
<gene>
    <name evidence="1" type="ORF">HPB51_026940</name>
</gene>
<reference evidence="1" key="1">
    <citation type="journal article" date="2020" name="Cell">
        <title>Large-Scale Comparative Analyses of Tick Genomes Elucidate Their Genetic Diversity and Vector Capacities.</title>
        <authorList>
            <consortium name="Tick Genome and Microbiome Consortium (TIGMIC)"/>
            <person name="Jia N."/>
            <person name="Wang J."/>
            <person name="Shi W."/>
            <person name="Du L."/>
            <person name="Sun Y."/>
            <person name="Zhan W."/>
            <person name="Jiang J.F."/>
            <person name="Wang Q."/>
            <person name="Zhang B."/>
            <person name="Ji P."/>
            <person name="Bell-Sakyi L."/>
            <person name="Cui X.M."/>
            <person name="Yuan T.T."/>
            <person name="Jiang B.G."/>
            <person name="Yang W.F."/>
            <person name="Lam T.T."/>
            <person name="Chang Q.C."/>
            <person name="Ding S.J."/>
            <person name="Wang X.J."/>
            <person name="Zhu J.G."/>
            <person name="Ruan X.D."/>
            <person name="Zhao L."/>
            <person name="Wei J.T."/>
            <person name="Ye R.Z."/>
            <person name="Que T.C."/>
            <person name="Du C.H."/>
            <person name="Zhou Y.H."/>
            <person name="Cheng J.X."/>
            <person name="Dai P.F."/>
            <person name="Guo W.B."/>
            <person name="Han X.H."/>
            <person name="Huang E.J."/>
            <person name="Li L.F."/>
            <person name="Wei W."/>
            <person name="Gao Y.C."/>
            <person name="Liu J.Z."/>
            <person name="Shao H.Z."/>
            <person name="Wang X."/>
            <person name="Wang C.C."/>
            <person name="Yang T.C."/>
            <person name="Huo Q.B."/>
            <person name="Li W."/>
            <person name="Chen H.Y."/>
            <person name="Chen S.E."/>
            <person name="Zhou L.G."/>
            <person name="Ni X.B."/>
            <person name="Tian J.H."/>
            <person name="Sheng Y."/>
            <person name="Liu T."/>
            <person name="Pan Y.S."/>
            <person name="Xia L.Y."/>
            <person name="Li J."/>
            <person name="Zhao F."/>
            <person name="Cao W.C."/>
        </authorList>
    </citation>
    <scope>NUCLEOTIDE SEQUENCE</scope>
    <source>
        <strain evidence="1">Rmic-2018</strain>
    </source>
</reference>